<evidence type="ECO:0000313" key="1">
    <source>
        <dbReference type="EMBL" id="KAE8381036.1"/>
    </source>
</evidence>
<dbReference type="PROSITE" id="PS51257">
    <property type="entry name" value="PROKAR_LIPOPROTEIN"/>
    <property type="match status" value="1"/>
</dbReference>
<dbReference type="EMBL" id="ML736175">
    <property type="protein sequence ID" value="KAE8381036.1"/>
    <property type="molecule type" value="Genomic_DNA"/>
</dbReference>
<reference evidence="1 2" key="1">
    <citation type="submission" date="2019-04" db="EMBL/GenBank/DDBJ databases">
        <title>Friends and foes A comparative genomics studyof 23 Aspergillus species from section Flavi.</title>
        <authorList>
            <consortium name="DOE Joint Genome Institute"/>
            <person name="Kjaerbolling I."/>
            <person name="Vesth T."/>
            <person name="Frisvad J.C."/>
            <person name="Nybo J.L."/>
            <person name="Theobald S."/>
            <person name="Kildgaard S."/>
            <person name="Isbrandt T."/>
            <person name="Kuo A."/>
            <person name="Sato A."/>
            <person name="Lyhne E.K."/>
            <person name="Kogle M.E."/>
            <person name="Wiebenga A."/>
            <person name="Kun R.S."/>
            <person name="Lubbers R.J."/>
            <person name="Makela M.R."/>
            <person name="Barry K."/>
            <person name="Chovatia M."/>
            <person name="Clum A."/>
            <person name="Daum C."/>
            <person name="Haridas S."/>
            <person name="He G."/>
            <person name="LaButti K."/>
            <person name="Lipzen A."/>
            <person name="Mondo S."/>
            <person name="Riley R."/>
            <person name="Salamov A."/>
            <person name="Simmons B.A."/>
            <person name="Magnuson J.K."/>
            <person name="Henrissat B."/>
            <person name="Mortensen U.H."/>
            <person name="Larsen T.O."/>
            <person name="Devries R.P."/>
            <person name="Grigoriev I.V."/>
            <person name="Machida M."/>
            <person name="Baker S.E."/>
            <person name="Andersen M.R."/>
        </authorList>
    </citation>
    <scope>NUCLEOTIDE SEQUENCE [LARGE SCALE GENOMIC DNA]</scope>
    <source>
        <strain evidence="1 2">IBT 29228</strain>
    </source>
</reference>
<gene>
    <name evidence="1" type="ORF">BDV26DRAFT_256368</name>
</gene>
<evidence type="ECO:0000313" key="2">
    <source>
        <dbReference type="Proteomes" id="UP000326198"/>
    </source>
</evidence>
<protein>
    <submittedName>
        <fullName evidence="1">Uncharacterized protein</fullName>
    </submittedName>
</protein>
<dbReference type="Proteomes" id="UP000326198">
    <property type="component" value="Unassembled WGS sequence"/>
</dbReference>
<sequence>MRCGEGRICSPRYRSIHTVSAIFPAGCSCCIPYLTVRLVVSTDLQIDQQGCSHYWTMGHHSGQPPCGTLTAFPPPIGSLLKPRPRVRSFQEPCHHLSMRSFANTVQVDRRCERLHANWIERRPHFKVWAKVNDDLGQPGSLASLA</sequence>
<accession>A0A5N7BGX9</accession>
<dbReference type="OrthoDB" id="10443039at2759"/>
<dbReference type="AlphaFoldDB" id="A0A5N7BGX9"/>
<organism evidence="1 2">
    <name type="scientific">Aspergillus bertholletiae</name>
    <dbReference type="NCBI Taxonomy" id="1226010"/>
    <lineage>
        <taxon>Eukaryota</taxon>
        <taxon>Fungi</taxon>
        <taxon>Dikarya</taxon>
        <taxon>Ascomycota</taxon>
        <taxon>Pezizomycotina</taxon>
        <taxon>Eurotiomycetes</taxon>
        <taxon>Eurotiomycetidae</taxon>
        <taxon>Eurotiales</taxon>
        <taxon>Aspergillaceae</taxon>
        <taxon>Aspergillus</taxon>
        <taxon>Aspergillus subgen. Circumdati</taxon>
    </lineage>
</organism>
<proteinExistence type="predicted"/>
<name>A0A5N7BGX9_9EURO</name>
<keyword evidence="2" id="KW-1185">Reference proteome</keyword>